<dbReference type="STRING" id="307972.A0A2G8LLJ6"/>
<feature type="transmembrane region" description="Helical" evidence="8">
    <location>
        <begin position="103"/>
        <end position="126"/>
    </location>
</feature>
<reference evidence="10 11" key="1">
    <citation type="journal article" date="2017" name="PLoS Biol.">
        <title>The sea cucumber genome provides insights into morphological evolution and visceral regeneration.</title>
        <authorList>
            <person name="Zhang X."/>
            <person name="Sun L."/>
            <person name="Yuan J."/>
            <person name="Sun Y."/>
            <person name="Gao Y."/>
            <person name="Zhang L."/>
            <person name="Li S."/>
            <person name="Dai H."/>
            <person name="Hamel J.F."/>
            <person name="Liu C."/>
            <person name="Yu Y."/>
            <person name="Liu S."/>
            <person name="Lin W."/>
            <person name="Guo K."/>
            <person name="Jin S."/>
            <person name="Xu P."/>
            <person name="Storey K.B."/>
            <person name="Huan P."/>
            <person name="Zhang T."/>
            <person name="Zhou Y."/>
            <person name="Zhang J."/>
            <person name="Lin C."/>
            <person name="Li X."/>
            <person name="Xing L."/>
            <person name="Huo D."/>
            <person name="Sun M."/>
            <person name="Wang L."/>
            <person name="Mercier A."/>
            <person name="Li F."/>
            <person name="Yang H."/>
            <person name="Xiang J."/>
        </authorList>
    </citation>
    <scope>NUCLEOTIDE SEQUENCE [LARGE SCALE GENOMIC DNA]</scope>
    <source>
        <strain evidence="10">Shaxun</strain>
        <tissue evidence="10">Muscle</tissue>
    </source>
</reference>
<proteinExistence type="inferred from homology"/>
<dbReference type="InterPro" id="IPR005828">
    <property type="entry name" value="MFS_sugar_transport-like"/>
</dbReference>
<evidence type="ECO:0000256" key="5">
    <source>
        <dbReference type="ARBA" id="ARBA00022989"/>
    </source>
</evidence>
<feature type="transmembrane region" description="Helical" evidence="8">
    <location>
        <begin position="349"/>
        <end position="373"/>
    </location>
</feature>
<comment type="caution">
    <text evidence="10">The sequence shown here is derived from an EMBL/GenBank/DDBJ whole genome shotgun (WGS) entry which is preliminary data.</text>
</comment>
<feature type="domain" description="Major facilitator superfamily (MFS) profile" evidence="9">
    <location>
        <begin position="1"/>
        <end position="439"/>
    </location>
</feature>
<dbReference type="GO" id="GO:0005353">
    <property type="term" value="F:fructose transmembrane transporter activity"/>
    <property type="evidence" value="ECO:0007669"/>
    <property type="project" value="UniProtKB-ARBA"/>
</dbReference>
<dbReference type="GO" id="GO:0046323">
    <property type="term" value="P:D-glucose import"/>
    <property type="evidence" value="ECO:0007669"/>
    <property type="project" value="TreeGrafter"/>
</dbReference>
<dbReference type="Gene3D" id="1.20.1250.20">
    <property type="entry name" value="MFS general substrate transporter like domains"/>
    <property type="match status" value="1"/>
</dbReference>
<keyword evidence="5 8" id="KW-1133">Transmembrane helix</keyword>
<dbReference type="FunFam" id="1.20.1250.20:FF:001511">
    <property type="entry name" value="Solute carrier family 2, facilitated glucose transporter member 5"/>
    <property type="match status" value="1"/>
</dbReference>
<keyword evidence="11" id="KW-1185">Reference proteome</keyword>
<feature type="transmembrane region" description="Helical" evidence="8">
    <location>
        <begin position="414"/>
        <end position="435"/>
    </location>
</feature>
<dbReference type="PRINTS" id="PR00171">
    <property type="entry name" value="SUGRTRNSPORT"/>
</dbReference>
<dbReference type="InterPro" id="IPR003663">
    <property type="entry name" value="Sugar/inositol_transpt"/>
</dbReference>
<gene>
    <name evidence="10" type="ORF">BSL78_02033</name>
</gene>
<feature type="transmembrane region" description="Helical" evidence="8">
    <location>
        <begin position="288"/>
        <end position="311"/>
    </location>
</feature>
<name>A0A2G8LLJ6_STIJA</name>
<dbReference type="EMBL" id="MRZV01000042">
    <property type="protein sequence ID" value="PIK61040.1"/>
    <property type="molecule type" value="Genomic_DNA"/>
</dbReference>
<dbReference type="InterPro" id="IPR036259">
    <property type="entry name" value="MFS_trans_sf"/>
</dbReference>
<dbReference type="AlphaFoldDB" id="A0A2G8LLJ6"/>
<keyword evidence="3" id="KW-1003">Cell membrane</keyword>
<comment type="similarity">
    <text evidence="7">Belongs to the major facilitator superfamily. Sugar transporter (TC 2.A.1.1) family.</text>
</comment>
<feature type="transmembrane region" description="Helical" evidence="8">
    <location>
        <begin position="165"/>
        <end position="186"/>
    </location>
</feature>
<evidence type="ECO:0000256" key="6">
    <source>
        <dbReference type="ARBA" id="ARBA00023136"/>
    </source>
</evidence>
<evidence type="ECO:0000259" key="9">
    <source>
        <dbReference type="PROSITE" id="PS50850"/>
    </source>
</evidence>
<feature type="transmembrane region" description="Helical" evidence="8">
    <location>
        <begin position="318"/>
        <end position="337"/>
    </location>
</feature>
<evidence type="ECO:0000256" key="1">
    <source>
        <dbReference type="ARBA" id="ARBA00004651"/>
    </source>
</evidence>
<dbReference type="Pfam" id="PF00083">
    <property type="entry name" value="Sugar_tr"/>
    <property type="match status" value="1"/>
</dbReference>
<organism evidence="10 11">
    <name type="scientific">Stichopus japonicus</name>
    <name type="common">Sea cucumber</name>
    <dbReference type="NCBI Taxonomy" id="307972"/>
    <lineage>
        <taxon>Eukaryota</taxon>
        <taxon>Metazoa</taxon>
        <taxon>Echinodermata</taxon>
        <taxon>Eleutherozoa</taxon>
        <taxon>Echinozoa</taxon>
        <taxon>Holothuroidea</taxon>
        <taxon>Aspidochirotacea</taxon>
        <taxon>Aspidochirotida</taxon>
        <taxon>Stichopodidae</taxon>
        <taxon>Apostichopus</taxon>
    </lineage>
</organism>
<keyword evidence="4 8" id="KW-0812">Transmembrane</keyword>
<feature type="transmembrane region" description="Helical" evidence="8">
    <location>
        <begin position="385"/>
        <end position="408"/>
    </location>
</feature>
<dbReference type="GO" id="GO:1990539">
    <property type="term" value="P:fructose import across plasma membrane"/>
    <property type="evidence" value="ECO:0007669"/>
    <property type="project" value="UniProtKB-ARBA"/>
</dbReference>
<evidence type="ECO:0000256" key="4">
    <source>
        <dbReference type="ARBA" id="ARBA00022692"/>
    </source>
</evidence>
<evidence type="ECO:0000256" key="3">
    <source>
        <dbReference type="ARBA" id="ARBA00022475"/>
    </source>
</evidence>
<keyword evidence="6 8" id="KW-0472">Membrane</keyword>
<dbReference type="Proteomes" id="UP000230750">
    <property type="component" value="Unassembled WGS sequence"/>
</dbReference>
<dbReference type="PANTHER" id="PTHR23503:SF8">
    <property type="entry name" value="FACILITATED GLUCOSE TRANSPORTER PROTEIN 1"/>
    <property type="match status" value="1"/>
</dbReference>
<feature type="transmembrane region" description="Helical" evidence="8">
    <location>
        <begin position="138"/>
        <end position="159"/>
    </location>
</feature>
<sequence length="468" mass="51801">MCGSFQFGYQVGVLTGPSNMMQTFYNASNEERRSVFLSDTAVLWLWSTTVSIFCIGGAAGAFTAGYLADTLGRKGATLLVNVFSILGGLLMGLSYVANNYEMIIIGRLVIGYYAGVSVTIVPLYSLRCSLNLRGAIGTIHQLMITVGILVAQALGLFAFDYEKGWPILLSLTAGPSIIQLFLLPFCPESPRWLFVNRDKEDACREALVKFRGTEDVDKEMNEIRRENMESMNTEKVGILAVLRRDNPDWTRPLIICTCLHLGQQFSGINAIMFYATEIYYQTGMDDTQVAYSTVGTGAINVLMTIVAVFVVDRAGRKALLLIPFAGMVVATALLTMSLNLQEQSEGWKWVSLILIYIYIIAFAIGPGPIPYVIVPELWAQGPRPAAMSISVQVNWYSNFIVGLTFPFLQDTIGAYAFLFFMFFCLLTTIFVFFYVPETKGRTFEDIVGSFGASRPTEDDAKINKAYSP</sequence>
<keyword evidence="10" id="KW-0762">Sugar transport</keyword>
<evidence type="ECO:0000313" key="11">
    <source>
        <dbReference type="Proteomes" id="UP000230750"/>
    </source>
</evidence>
<dbReference type="NCBIfam" id="TIGR00879">
    <property type="entry name" value="SP"/>
    <property type="match status" value="1"/>
</dbReference>
<evidence type="ECO:0000256" key="8">
    <source>
        <dbReference type="SAM" id="Phobius"/>
    </source>
</evidence>
<feature type="transmembrane region" description="Helical" evidence="8">
    <location>
        <begin position="78"/>
        <end position="97"/>
    </location>
</feature>
<dbReference type="SUPFAM" id="SSF103473">
    <property type="entry name" value="MFS general substrate transporter"/>
    <property type="match status" value="1"/>
</dbReference>
<comment type="subcellular location">
    <subcellularLocation>
        <location evidence="1">Cell membrane</location>
        <topology evidence="1">Multi-pass membrane protein</topology>
    </subcellularLocation>
</comment>
<accession>A0A2G8LLJ6</accession>
<dbReference type="GO" id="GO:0005886">
    <property type="term" value="C:plasma membrane"/>
    <property type="evidence" value="ECO:0007669"/>
    <property type="project" value="UniProtKB-SubCell"/>
</dbReference>
<keyword evidence="2 7" id="KW-0813">Transport</keyword>
<dbReference type="InterPro" id="IPR020846">
    <property type="entry name" value="MFS_dom"/>
</dbReference>
<feature type="transmembrane region" description="Helical" evidence="8">
    <location>
        <begin position="43"/>
        <end position="66"/>
    </location>
</feature>
<dbReference type="GO" id="GO:0055056">
    <property type="term" value="F:D-glucose transmembrane transporter activity"/>
    <property type="evidence" value="ECO:0007669"/>
    <property type="project" value="TreeGrafter"/>
</dbReference>
<protein>
    <submittedName>
        <fullName evidence="10">Putative solute carrier family 2, facilitated glucose transporter member 1-like</fullName>
    </submittedName>
</protein>
<evidence type="ECO:0000256" key="2">
    <source>
        <dbReference type="ARBA" id="ARBA00022448"/>
    </source>
</evidence>
<dbReference type="InterPro" id="IPR045263">
    <property type="entry name" value="GLUT"/>
</dbReference>
<dbReference type="OrthoDB" id="4540492at2759"/>
<dbReference type="PROSITE" id="PS50850">
    <property type="entry name" value="MFS"/>
    <property type="match status" value="1"/>
</dbReference>
<dbReference type="GO" id="GO:0070837">
    <property type="term" value="P:dehydroascorbic acid transport"/>
    <property type="evidence" value="ECO:0007669"/>
    <property type="project" value="TreeGrafter"/>
</dbReference>
<evidence type="ECO:0000313" key="10">
    <source>
        <dbReference type="EMBL" id="PIK61040.1"/>
    </source>
</evidence>
<dbReference type="PANTHER" id="PTHR23503">
    <property type="entry name" value="SOLUTE CARRIER FAMILY 2"/>
    <property type="match status" value="1"/>
</dbReference>
<evidence type="ECO:0000256" key="7">
    <source>
        <dbReference type="RuleBase" id="RU003346"/>
    </source>
</evidence>